<protein>
    <submittedName>
        <fullName evidence="2">Uncharacterized protein</fullName>
    </submittedName>
</protein>
<gene>
    <name evidence="2" type="ORF">DPMN_172660</name>
</gene>
<evidence type="ECO:0000313" key="3">
    <source>
        <dbReference type="Proteomes" id="UP000828390"/>
    </source>
</evidence>
<comment type="caution">
    <text evidence="2">The sequence shown here is derived from an EMBL/GenBank/DDBJ whole genome shotgun (WGS) entry which is preliminary data.</text>
</comment>
<reference evidence="2" key="1">
    <citation type="journal article" date="2019" name="bioRxiv">
        <title>The Genome of the Zebra Mussel, Dreissena polymorpha: A Resource for Invasive Species Research.</title>
        <authorList>
            <person name="McCartney M.A."/>
            <person name="Auch B."/>
            <person name="Kono T."/>
            <person name="Mallez S."/>
            <person name="Zhang Y."/>
            <person name="Obille A."/>
            <person name="Becker A."/>
            <person name="Abrahante J.E."/>
            <person name="Garbe J."/>
            <person name="Badalamenti J.P."/>
            <person name="Herman A."/>
            <person name="Mangelson H."/>
            <person name="Liachko I."/>
            <person name="Sullivan S."/>
            <person name="Sone E.D."/>
            <person name="Koren S."/>
            <person name="Silverstein K.A.T."/>
            <person name="Beckman K.B."/>
            <person name="Gohl D.M."/>
        </authorList>
    </citation>
    <scope>NUCLEOTIDE SEQUENCE</scope>
    <source>
        <strain evidence="2">Duluth1</strain>
        <tissue evidence="2">Whole animal</tissue>
    </source>
</reference>
<dbReference type="Proteomes" id="UP000828390">
    <property type="component" value="Unassembled WGS sequence"/>
</dbReference>
<accession>A0A9D4E3L2</accession>
<sequence length="420" mass="46510">MYDAEFAAASLKPDHVRQERPYARFKSIAKRLRITHDNQLVFKTNNKIVLPINNFKNAIMEAHQNEGKRHLSLTRTIEKLSEKYTMGCRQFGISEDIVRVVVKKCQSGSCVKKQALKHHTEDNTAPDVQTVQGTLSEAPNFVPPAASQNQGQPIMTASYNNPPHMGLPVPSPANNIPFAIQPVQMVPLANGGFALRPLSFLMGTNVMMPFSMMRPNMRSPPFSCEQPLDLRKDASSPGDNKSNKNSGQVSLELRMPYLGKILAMPFLHQISPQGNLNPEQSSECTLTPKTKPLSGVSANGNESSTPNSLVVPLCNSYVDINNNISVLGDHNVTVRNQQPAIVMETCEQMDDATPPILNISDSDVSKSFDEIIDYIHTIRNDVLRCSAGSMAASSRLGFRMGMLEQMLKEQQKQCVQYLDE</sequence>
<organism evidence="2 3">
    <name type="scientific">Dreissena polymorpha</name>
    <name type="common">Zebra mussel</name>
    <name type="synonym">Mytilus polymorpha</name>
    <dbReference type="NCBI Taxonomy" id="45954"/>
    <lineage>
        <taxon>Eukaryota</taxon>
        <taxon>Metazoa</taxon>
        <taxon>Spiralia</taxon>
        <taxon>Lophotrochozoa</taxon>
        <taxon>Mollusca</taxon>
        <taxon>Bivalvia</taxon>
        <taxon>Autobranchia</taxon>
        <taxon>Heteroconchia</taxon>
        <taxon>Euheterodonta</taxon>
        <taxon>Imparidentia</taxon>
        <taxon>Neoheterodontei</taxon>
        <taxon>Myida</taxon>
        <taxon>Dreissenoidea</taxon>
        <taxon>Dreissenidae</taxon>
        <taxon>Dreissena</taxon>
    </lineage>
</organism>
<dbReference type="EMBL" id="JAIWYP010000009">
    <property type="protein sequence ID" value="KAH3771345.1"/>
    <property type="molecule type" value="Genomic_DNA"/>
</dbReference>
<proteinExistence type="predicted"/>
<feature type="compositionally biased region" description="Polar residues" evidence="1">
    <location>
        <begin position="237"/>
        <end position="248"/>
    </location>
</feature>
<evidence type="ECO:0000256" key="1">
    <source>
        <dbReference type="SAM" id="MobiDB-lite"/>
    </source>
</evidence>
<name>A0A9D4E3L2_DREPO</name>
<dbReference type="AlphaFoldDB" id="A0A9D4E3L2"/>
<evidence type="ECO:0000313" key="2">
    <source>
        <dbReference type="EMBL" id="KAH3771345.1"/>
    </source>
</evidence>
<keyword evidence="3" id="KW-1185">Reference proteome</keyword>
<feature type="region of interest" description="Disordered" evidence="1">
    <location>
        <begin position="218"/>
        <end position="248"/>
    </location>
</feature>
<reference evidence="2" key="2">
    <citation type="submission" date="2020-11" db="EMBL/GenBank/DDBJ databases">
        <authorList>
            <person name="McCartney M.A."/>
            <person name="Auch B."/>
            <person name="Kono T."/>
            <person name="Mallez S."/>
            <person name="Becker A."/>
            <person name="Gohl D.M."/>
            <person name="Silverstein K.A.T."/>
            <person name="Koren S."/>
            <person name="Bechman K.B."/>
            <person name="Herman A."/>
            <person name="Abrahante J.E."/>
            <person name="Garbe J."/>
        </authorList>
    </citation>
    <scope>NUCLEOTIDE SEQUENCE</scope>
    <source>
        <strain evidence="2">Duluth1</strain>
        <tissue evidence="2">Whole animal</tissue>
    </source>
</reference>